<dbReference type="Pfam" id="PF02902">
    <property type="entry name" value="Peptidase_C48"/>
    <property type="match status" value="1"/>
</dbReference>
<reference evidence="6" key="1">
    <citation type="submission" date="2017-03" db="EMBL/GenBank/DDBJ databases">
        <title>Phytopthora megakarya and P. palmivora, two closely related causual agents of cacao black pod achieved similar genome size and gene model numbers by different mechanisms.</title>
        <authorList>
            <person name="Ali S."/>
            <person name="Shao J."/>
            <person name="Larry D.J."/>
            <person name="Kronmiller B."/>
            <person name="Shen D."/>
            <person name="Strem M.D."/>
            <person name="Melnick R.L."/>
            <person name="Guiltinan M.J."/>
            <person name="Tyler B.M."/>
            <person name="Meinhardt L.W."/>
            <person name="Bailey B.A."/>
        </authorList>
    </citation>
    <scope>NUCLEOTIDE SEQUENCE [LARGE SCALE GENOMIC DNA]</scope>
    <source>
        <strain evidence="6">zdho120</strain>
    </source>
</reference>
<dbReference type="GO" id="GO:0008234">
    <property type="term" value="F:cysteine-type peptidase activity"/>
    <property type="evidence" value="ECO:0007669"/>
    <property type="project" value="InterPro"/>
</dbReference>
<sequence>MPRCRGTMYACTTNLYSSIVQGKKISKPEILNAWIQSTSGKLEWGAYPFVVVPIYGSHQWSVVIVENALQAGPTSLYHVNRFRACHNSGRIFENIRSYLAHEQNAKAPNVPPTAWNCEVFYTKALQSNTVDCGLYVFHFIDNISRAIMRAMQMPRCISDKMAEWACGTFNDNASGCLRTIFYNRIISDANAKTCVG</sequence>
<evidence type="ECO:0000259" key="4">
    <source>
        <dbReference type="PROSITE" id="PS50600"/>
    </source>
</evidence>
<comment type="similarity">
    <text evidence="1">Belongs to the peptidase C48 family.</text>
</comment>
<protein>
    <recommendedName>
        <fullName evidence="4">Ubiquitin-like protease family profile domain-containing protein</fullName>
    </recommendedName>
</protein>
<keyword evidence="6" id="KW-1185">Reference proteome</keyword>
<comment type="caution">
    <text evidence="5">The sequence shown here is derived from an EMBL/GenBank/DDBJ whole genome shotgun (WGS) entry which is preliminary data.</text>
</comment>
<evidence type="ECO:0000256" key="3">
    <source>
        <dbReference type="ARBA" id="ARBA00022801"/>
    </source>
</evidence>
<dbReference type="PROSITE" id="PS50600">
    <property type="entry name" value="ULP_PROTEASE"/>
    <property type="match status" value="1"/>
</dbReference>
<dbReference type="InterPro" id="IPR038765">
    <property type="entry name" value="Papain-like_cys_pep_sf"/>
</dbReference>
<keyword evidence="2" id="KW-0645">Protease</keyword>
<dbReference type="AlphaFoldDB" id="A0A225VKN6"/>
<dbReference type="InterPro" id="IPR003653">
    <property type="entry name" value="Peptidase_C48_C"/>
</dbReference>
<dbReference type="Gene3D" id="3.40.395.10">
    <property type="entry name" value="Adenoviral Proteinase, Chain A"/>
    <property type="match status" value="1"/>
</dbReference>
<keyword evidence="3" id="KW-0378">Hydrolase</keyword>
<evidence type="ECO:0000313" key="6">
    <source>
        <dbReference type="Proteomes" id="UP000198211"/>
    </source>
</evidence>
<organism evidence="5 6">
    <name type="scientific">Phytophthora megakarya</name>
    <dbReference type="NCBI Taxonomy" id="4795"/>
    <lineage>
        <taxon>Eukaryota</taxon>
        <taxon>Sar</taxon>
        <taxon>Stramenopiles</taxon>
        <taxon>Oomycota</taxon>
        <taxon>Peronosporomycetes</taxon>
        <taxon>Peronosporales</taxon>
        <taxon>Peronosporaceae</taxon>
        <taxon>Phytophthora</taxon>
    </lineage>
</organism>
<evidence type="ECO:0000256" key="2">
    <source>
        <dbReference type="ARBA" id="ARBA00022670"/>
    </source>
</evidence>
<proteinExistence type="inferred from homology"/>
<evidence type="ECO:0000256" key="1">
    <source>
        <dbReference type="ARBA" id="ARBA00005234"/>
    </source>
</evidence>
<dbReference type="GO" id="GO:0006508">
    <property type="term" value="P:proteolysis"/>
    <property type="evidence" value="ECO:0007669"/>
    <property type="project" value="UniProtKB-KW"/>
</dbReference>
<feature type="domain" description="Ubiquitin-like protease family profile" evidence="4">
    <location>
        <begin position="1"/>
        <end position="143"/>
    </location>
</feature>
<dbReference type="OrthoDB" id="123106at2759"/>
<gene>
    <name evidence="5" type="ORF">PHMEG_00022320</name>
</gene>
<evidence type="ECO:0000313" key="5">
    <source>
        <dbReference type="EMBL" id="OWZ05569.1"/>
    </source>
</evidence>
<dbReference type="SUPFAM" id="SSF54001">
    <property type="entry name" value="Cysteine proteinases"/>
    <property type="match status" value="1"/>
</dbReference>
<accession>A0A225VKN6</accession>
<dbReference type="EMBL" id="NBNE01004365">
    <property type="protein sequence ID" value="OWZ05569.1"/>
    <property type="molecule type" value="Genomic_DNA"/>
</dbReference>
<dbReference type="Proteomes" id="UP000198211">
    <property type="component" value="Unassembled WGS sequence"/>
</dbReference>
<name>A0A225VKN6_9STRA</name>